<protein>
    <submittedName>
        <fullName evidence="2">Uncharacterized protein</fullName>
    </submittedName>
</protein>
<feature type="compositionally biased region" description="Basic residues" evidence="1">
    <location>
        <begin position="316"/>
        <end position="331"/>
    </location>
</feature>
<name>A0A178ESZ2_TRIRU</name>
<dbReference type="VEuPathDB" id="FungiDB:TERG_00895"/>
<sequence>MSSTRKVDMFTEIYLNHANETIKRMVVKNEVHRISRKKIELQILEGIDNSEIPTTFRIIFYSMVLHSNTFDIYWFGQQLLHNLPDSSTTRLKPKMSLLHDLEGITTIDSLTPMSSEESEASDAEESEEDLPNGNLGCATSDPTTAPSSSSINQEYVIIEPTDVGSPHHEESSSFHPSSPPSCSTYPTPNTTPVQKKSLIVDHMDEAEDEDDYDYSAQATDLVVNDLLDYEDYFEPSSSDDSVVTAFGVQISGPRQVRTPAISTVSKPSILKSKGSANSKGGSGPKKQALARPIRTPKAKTGEKKGASSKSGAGISKAKKSKGVGPKKKGSKKAKENDLA</sequence>
<feature type="region of interest" description="Disordered" evidence="1">
    <location>
        <begin position="107"/>
        <end position="151"/>
    </location>
</feature>
<dbReference type="AlphaFoldDB" id="A0A178ESZ2"/>
<feature type="region of interest" description="Disordered" evidence="1">
    <location>
        <begin position="163"/>
        <end position="192"/>
    </location>
</feature>
<evidence type="ECO:0000313" key="2">
    <source>
        <dbReference type="EMBL" id="OAL63098.1"/>
    </source>
</evidence>
<dbReference type="EMBL" id="LHPM01000018">
    <property type="protein sequence ID" value="OAL63098.1"/>
    <property type="molecule type" value="Genomic_DNA"/>
</dbReference>
<feature type="compositionally biased region" description="Low complexity" evidence="1">
    <location>
        <begin position="173"/>
        <end position="192"/>
    </location>
</feature>
<feature type="region of interest" description="Disordered" evidence="1">
    <location>
        <begin position="256"/>
        <end position="339"/>
    </location>
</feature>
<feature type="compositionally biased region" description="Low complexity" evidence="1">
    <location>
        <begin position="138"/>
        <end position="150"/>
    </location>
</feature>
<dbReference type="Proteomes" id="UP000243015">
    <property type="component" value="Unassembled WGS sequence"/>
</dbReference>
<gene>
    <name evidence="2" type="ORF">A7C99_5486</name>
</gene>
<comment type="caution">
    <text evidence="2">The sequence shown here is derived from an EMBL/GenBank/DDBJ whole genome shotgun (WGS) entry which is preliminary data.</text>
</comment>
<reference evidence="2 3" key="1">
    <citation type="submission" date="2016-05" db="EMBL/GenBank/DDBJ databases">
        <title>Genome sequencing of Trichophyton rubrum CMCC(F)T1i isolated from hair.</title>
        <authorList>
            <person name="Zhan P."/>
            <person name="Tao Y."/>
            <person name="Liu W."/>
        </authorList>
    </citation>
    <scope>NUCLEOTIDE SEQUENCE [LARGE SCALE GENOMIC DNA]</scope>
    <source>
        <strain evidence="3">CMCC(F)T1i</strain>
    </source>
</reference>
<feature type="compositionally biased region" description="Acidic residues" evidence="1">
    <location>
        <begin position="116"/>
        <end position="130"/>
    </location>
</feature>
<evidence type="ECO:0000313" key="3">
    <source>
        <dbReference type="Proteomes" id="UP000243015"/>
    </source>
</evidence>
<organism evidence="2 3">
    <name type="scientific">Trichophyton rubrum</name>
    <name type="common">Athlete's foot fungus</name>
    <name type="synonym">Epidermophyton rubrum</name>
    <dbReference type="NCBI Taxonomy" id="5551"/>
    <lineage>
        <taxon>Eukaryota</taxon>
        <taxon>Fungi</taxon>
        <taxon>Dikarya</taxon>
        <taxon>Ascomycota</taxon>
        <taxon>Pezizomycotina</taxon>
        <taxon>Eurotiomycetes</taxon>
        <taxon>Eurotiomycetidae</taxon>
        <taxon>Onygenales</taxon>
        <taxon>Arthrodermataceae</taxon>
        <taxon>Trichophyton</taxon>
    </lineage>
</organism>
<evidence type="ECO:0000256" key="1">
    <source>
        <dbReference type="SAM" id="MobiDB-lite"/>
    </source>
</evidence>
<proteinExistence type="predicted"/>
<accession>A0A178ESZ2</accession>